<name>A0A2T4BW33_TRILO</name>
<dbReference type="EMBL" id="KZ679138">
    <property type="protein sequence ID" value="PTB73528.1"/>
    <property type="molecule type" value="Genomic_DNA"/>
</dbReference>
<reference evidence="2 3" key="1">
    <citation type="submission" date="2016-07" db="EMBL/GenBank/DDBJ databases">
        <title>Multiple horizontal gene transfer events from other fungi enriched the ability of initially mycotrophic Trichoderma (Ascomycota) to feed on dead plant biomass.</title>
        <authorList>
            <consortium name="DOE Joint Genome Institute"/>
            <person name="Aerts A."/>
            <person name="Atanasova L."/>
            <person name="Chenthamara K."/>
            <person name="Zhang J."/>
            <person name="Grujic M."/>
            <person name="Henrissat B."/>
            <person name="Kuo A."/>
            <person name="Salamov A."/>
            <person name="Lipzen A."/>
            <person name="Labutti K."/>
            <person name="Barry K."/>
            <person name="Miao Y."/>
            <person name="Rahimi M.J."/>
            <person name="Shen Q."/>
            <person name="Grigoriev I.V."/>
            <person name="Kubicek C.P."/>
            <person name="Druzhinina I.S."/>
        </authorList>
    </citation>
    <scope>NUCLEOTIDE SEQUENCE [LARGE SCALE GENOMIC DNA]</scope>
    <source>
        <strain evidence="2 3">ATCC 18648</strain>
    </source>
</reference>
<dbReference type="AlphaFoldDB" id="A0A2T4BW33"/>
<dbReference type="Proteomes" id="UP000240760">
    <property type="component" value="Unassembled WGS sequence"/>
</dbReference>
<evidence type="ECO:0000313" key="3">
    <source>
        <dbReference type="Proteomes" id="UP000240760"/>
    </source>
</evidence>
<gene>
    <name evidence="2" type="ORF">M440DRAFT_1064683</name>
</gene>
<evidence type="ECO:0000256" key="1">
    <source>
        <dbReference type="SAM" id="MobiDB-lite"/>
    </source>
</evidence>
<proteinExistence type="predicted"/>
<evidence type="ECO:0000313" key="2">
    <source>
        <dbReference type="EMBL" id="PTB73528.1"/>
    </source>
</evidence>
<sequence length="214" mass="24194">MTRERSRVAGGWIGTYLEYNLESPLGCHEDIAEEKIENVRRRNLKESGEKREERNEEKKERKGFTTNALHCNTDEARAAGVEGQEKKKVCDKESIASAMQQRDPRALCRDDGRRLHGKASRGRTRIDHRLAGSFLMPASVDRRDMRVCAWCMCECVCGPANMCAWMSSCVCVAWRGVCLSVLYFVCLGRGCNDTSMGTTGRLAEDWRRGGFDTN</sequence>
<keyword evidence="3" id="KW-1185">Reference proteome</keyword>
<feature type="region of interest" description="Disordered" evidence="1">
    <location>
        <begin position="38"/>
        <end position="63"/>
    </location>
</feature>
<protein>
    <submittedName>
        <fullName evidence="2">Uncharacterized protein</fullName>
    </submittedName>
</protein>
<accession>A0A2T4BW33</accession>
<organism evidence="2 3">
    <name type="scientific">Trichoderma longibrachiatum ATCC 18648</name>
    <dbReference type="NCBI Taxonomy" id="983965"/>
    <lineage>
        <taxon>Eukaryota</taxon>
        <taxon>Fungi</taxon>
        <taxon>Dikarya</taxon>
        <taxon>Ascomycota</taxon>
        <taxon>Pezizomycotina</taxon>
        <taxon>Sordariomycetes</taxon>
        <taxon>Hypocreomycetidae</taxon>
        <taxon>Hypocreales</taxon>
        <taxon>Hypocreaceae</taxon>
        <taxon>Trichoderma</taxon>
    </lineage>
</organism>